<name>A0A1T2L5H6_9GAMM</name>
<dbReference type="EMBL" id="MPRL01000027">
    <property type="protein sequence ID" value="OOZ40321.1"/>
    <property type="molecule type" value="Genomic_DNA"/>
</dbReference>
<organism evidence="1 2">
    <name type="scientific">Solemya pervernicosa gill symbiont</name>
    <dbReference type="NCBI Taxonomy" id="642797"/>
    <lineage>
        <taxon>Bacteria</taxon>
        <taxon>Pseudomonadati</taxon>
        <taxon>Pseudomonadota</taxon>
        <taxon>Gammaproteobacteria</taxon>
        <taxon>sulfur-oxidizing symbionts</taxon>
    </lineage>
</organism>
<evidence type="ECO:0000313" key="1">
    <source>
        <dbReference type="EMBL" id="OOZ40321.1"/>
    </source>
</evidence>
<dbReference type="RefSeq" id="WP_078483580.1">
    <property type="nucleotide sequence ID" value="NZ_MPRL01000027.1"/>
</dbReference>
<accession>A0A1T2L5H6</accession>
<comment type="caution">
    <text evidence="1">The sequence shown here is derived from an EMBL/GenBank/DDBJ whole genome shotgun (WGS) entry which is preliminary data.</text>
</comment>
<dbReference type="OrthoDB" id="877274at2"/>
<proteinExistence type="predicted"/>
<keyword evidence="2" id="KW-1185">Reference proteome</keyword>
<protein>
    <submittedName>
        <fullName evidence="1">Uncharacterized protein</fullName>
    </submittedName>
</protein>
<evidence type="ECO:0000313" key="2">
    <source>
        <dbReference type="Proteomes" id="UP000191110"/>
    </source>
</evidence>
<dbReference type="Proteomes" id="UP000191110">
    <property type="component" value="Unassembled WGS sequence"/>
</dbReference>
<sequence>MKLARYWAKESRNSNTGQGQEYELACWRGSNESEADAQARAVEAVERLVARVKQGEPLERYDYSEGYIREELIEEINSAEGELIGVVTRNRYGALVLNCERVLFADIDIEPPGLIDKLKALFGGRVKDRNYHLQQIESYASEQPGIALAVYETLAGLRVVVTNRLYGAKDLGTEQLFDRLECDPLYIKLCRTQESFRARLTPKPWRIDYSRPPNNFPRESSEARQRFNGWLKGYEQQSGSYQVCRFLKRFGDQRPLAEVERVLKIHDRYVLSPKELPLA</sequence>
<reference evidence="1 2" key="1">
    <citation type="submission" date="2016-11" db="EMBL/GenBank/DDBJ databases">
        <title>Mixed transmission modes and dynamic genome evolution in an obligate animal-bacterial symbiosis.</title>
        <authorList>
            <person name="Russell S.L."/>
            <person name="Corbett-Detig R.B."/>
            <person name="Cavanaugh C.M."/>
        </authorList>
    </citation>
    <scope>NUCLEOTIDE SEQUENCE [LARGE SCALE GENOMIC DNA]</scope>
    <source>
        <strain evidence="1">Sveles-Q1</strain>
    </source>
</reference>
<gene>
    <name evidence="1" type="ORF">BOW53_08075</name>
</gene>
<dbReference type="AlphaFoldDB" id="A0A1T2L5H6"/>